<dbReference type="InterPro" id="IPR036412">
    <property type="entry name" value="HAD-like_sf"/>
</dbReference>
<comment type="function">
    <text evidence="10">Specifically catalyzes the dephosphorylation of 2-phosphoglycolate. Is involved in the dissimilation of the intracellular 2-phosphoglycolate formed during the DNA repair of 3'-phosphoglycolate ends, a major class of DNA lesions induced by oxidative stress.</text>
</comment>
<evidence type="ECO:0000256" key="6">
    <source>
        <dbReference type="ARBA" id="ARBA00022723"/>
    </source>
</evidence>
<proteinExistence type="inferred from homology"/>
<dbReference type="GO" id="GO:0008967">
    <property type="term" value="F:phosphoglycolate phosphatase activity"/>
    <property type="evidence" value="ECO:0007669"/>
    <property type="project" value="UniProtKB-UniRule"/>
</dbReference>
<evidence type="ECO:0000256" key="8">
    <source>
        <dbReference type="ARBA" id="ARBA00022842"/>
    </source>
</evidence>
<dbReference type="EMBL" id="PTQZ01000053">
    <property type="protein sequence ID" value="PQA47984.1"/>
    <property type="molecule type" value="Genomic_DNA"/>
</dbReference>
<keyword evidence="7 10" id="KW-0378">Hydrolase</keyword>
<feature type="binding site" evidence="10">
    <location>
        <position position="18"/>
    </location>
    <ligand>
        <name>Mg(2+)</name>
        <dbReference type="ChEBI" id="CHEBI:18420"/>
    </ligand>
</feature>
<dbReference type="InterPro" id="IPR050155">
    <property type="entry name" value="HAD-like_hydrolase_sf"/>
</dbReference>
<dbReference type="GO" id="GO:0005829">
    <property type="term" value="C:cytosol"/>
    <property type="evidence" value="ECO:0007669"/>
    <property type="project" value="TreeGrafter"/>
</dbReference>
<feature type="binding site" evidence="10">
    <location>
        <position position="185"/>
    </location>
    <ligand>
        <name>Mg(2+)</name>
        <dbReference type="ChEBI" id="CHEBI:18420"/>
    </ligand>
</feature>
<organism evidence="11 12">
    <name type="scientific">Amnimonas aquatica</name>
    <dbReference type="NCBI Taxonomy" id="2094561"/>
    <lineage>
        <taxon>Bacteria</taxon>
        <taxon>Pseudomonadati</taxon>
        <taxon>Pseudomonadota</taxon>
        <taxon>Gammaproteobacteria</taxon>
        <taxon>Moraxellales</taxon>
        <taxon>Moraxellaceae</taxon>
        <taxon>Amnimonas</taxon>
    </lineage>
</organism>
<keyword evidence="9 10" id="KW-0119">Carbohydrate metabolism</keyword>
<dbReference type="SFLD" id="SFLDG01129">
    <property type="entry name" value="C1.5:_HAD__Beta-PGM__Phosphata"/>
    <property type="match status" value="1"/>
</dbReference>
<evidence type="ECO:0000256" key="2">
    <source>
        <dbReference type="ARBA" id="ARBA00001946"/>
    </source>
</evidence>
<dbReference type="GO" id="GO:0006281">
    <property type="term" value="P:DNA repair"/>
    <property type="evidence" value="ECO:0007669"/>
    <property type="project" value="TreeGrafter"/>
</dbReference>
<keyword evidence="6 10" id="KW-0479">Metal-binding</keyword>
<reference evidence="12" key="1">
    <citation type="submission" date="2018-02" db="EMBL/GenBank/DDBJ databases">
        <title>Genome sequencing of Solimonas sp. HR-BB.</title>
        <authorList>
            <person name="Lee Y."/>
            <person name="Jeon C.O."/>
        </authorList>
    </citation>
    <scope>NUCLEOTIDE SEQUENCE [LARGE SCALE GENOMIC DNA]</scope>
    <source>
        <strain evidence="12">HR-E</strain>
    </source>
</reference>
<dbReference type="InterPro" id="IPR023198">
    <property type="entry name" value="PGP-like_dom2"/>
</dbReference>
<dbReference type="Gene3D" id="3.40.50.1000">
    <property type="entry name" value="HAD superfamily/HAD-like"/>
    <property type="match status" value="1"/>
</dbReference>
<dbReference type="PANTHER" id="PTHR43434">
    <property type="entry name" value="PHOSPHOGLYCOLATE PHOSPHATASE"/>
    <property type="match status" value="1"/>
</dbReference>
<dbReference type="PANTHER" id="PTHR43434:SF1">
    <property type="entry name" value="PHOSPHOGLYCOLATE PHOSPHATASE"/>
    <property type="match status" value="1"/>
</dbReference>
<dbReference type="SUPFAM" id="SSF56784">
    <property type="entry name" value="HAD-like"/>
    <property type="match status" value="1"/>
</dbReference>
<name>A0A2P6ATK4_9GAMM</name>
<dbReference type="Proteomes" id="UP000243900">
    <property type="component" value="Unassembled WGS sequence"/>
</dbReference>
<comment type="cofactor">
    <cofactor evidence="2 10">
        <name>Mg(2+)</name>
        <dbReference type="ChEBI" id="CHEBI:18420"/>
    </cofactor>
</comment>
<evidence type="ECO:0000256" key="10">
    <source>
        <dbReference type="HAMAP-Rule" id="MF_00495"/>
    </source>
</evidence>
<evidence type="ECO:0000256" key="4">
    <source>
        <dbReference type="ARBA" id="ARBA00006171"/>
    </source>
</evidence>
<feature type="binding site" evidence="10">
    <location>
        <position position="20"/>
    </location>
    <ligand>
        <name>Mg(2+)</name>
        <dbReference type="ChEBI" id="CHEBI:18420"/>
    </ligand>
</feature>
<evidence type="ECO:0000313" key="12">
    <source>
        <dbReference type="Proteomes" id="UP000243900"/>
    </source>
</evidence>
<evidence type="ECO:0000256" key="9">
    <source>
        <dbReference type="ARBA" id="ARBA00023277"/>
    </source>
</evidence>
<dbReference type="GO" id="GO:0046872">
    <property type="term" value="F:metal ion binding"/>
    <property type="evidence" value="ECO:0007669"/>
    <property type="project" value="UniProtKB-KW"/>
</dbReference>
<comment type="pathway">
    <text evidence="3 10">Organic acid metabolism; glycolate biosynthesis; glycolate from 2-phosphoglycolate: step 1/1.</text>
</comment>
<feature type="active site" description="Nucleophile" evidence="10">
    <location>
        <position position="18"/>
    </location>
</feature>
<keyword evidence="8 10" id="KW-0460">Magnesium</keyword>
<comment type="catalytic activity">
    <reaction evidence="1 10">
        <text>2-phosphoglycolate + H2O = glycolate + phosphate</text>
        <dbReference type="Rhea" id="RHEA:14369"/>
        <dbReference type="ChEBI" id="CHEBI:15377"/>
        <dbReference type="ChEBI" id="CHEBI:29805"/>
        <dbReference type="ChEBI" id="CHEBI:43474"/>
        <dbReference type="ChEBI" id="CHEBI:58033"/>
        <dbReference type="EC" id="3.1.3.18"/>
    </reaction>
</comment>
<dbReference type="SFLD" id="SFLDG01135">
    <property type="entry name" value="C1.5.6:_HAD__Beta-PGM__Phospha"/>
    <property type="match status" value="1"/>
</dbReference>
<dbReference type="InterPro" id="IPR041492">
    <property type="entry name" value="HAD_2"/>
</dbReference>
<dbReference type="AlphaFoldDB" id="A0A2P6ATK4"/>
<keyword evidence="12" id="KW-1185">Reference proteome</keyword>
<dbReference type="NCBIfam" id="TIGR01549">
    <property type="entry name" value="HAD-SF-IA-v1"/>
    <property type="match status" value="1"/>
</dbReference>
<evidence type="ECO:0000256" key="5">
    <source>
        <dbReference type="ARBA" id="ARBA00013078"/>
    </source>
</evidence>
<evidence type="ECO:0000256" key="1">
    <source>
        <dbReference type="ARBA" id="ARBA00000830"/>
    </source>
</evidence>
<dbReference type="NCBIfam" id="NF009695">
    <property type="entry name" value="PRK13222.1-2"/>
    <property type="match status" value="1"/>
</dbReference>
<comment type="similarity">
    <text evidence="4 10">Belongs to the HAD-like hydrolase superfamily. CbbY/CbbZ/Gph/YieH family.</text>
</comment>
<evidence type="ECO:0000256" key="3">
    <source>
        <dbReference type="ARBA" id="ARBA00004818"/>
    </source>
</evidence>
<dbReference type="InterPro" id="IPR006439">
    <property type="entry name" value="HAD-SF_hydro_IA"/>
</dbReference>
<dbReference type="InterPro" id="IPR023214">
    <property type="entry name" value="HAD_sf"/>
</dbReference>
<dbReference type="HAMAP" id="MF_00495">
    <property type="entry name" value="GPH_hydrolase_bact"/>
    <property type="match status" value="1"/>
</dbReference>
<dbReference type="OrthoDB" id="9776368at2"/>
<dbReference type="InterPro" id="IPR037512">
    <property type="entry name" value="PGPase_prok"/>
</dbReference>
<dbReference type="EC" id="3.1.3.18" evidence="5 10"/>
<accession>A0A2P6ATK4</accession>
<evidence type="ECO:0000313" key="11">
    <source>
        <dbReference type="EMBL" id="PQA47984.1"/>
    </source>
</evidence>
<dbReference type="NCBIfam" id="TIGR01449">
    <property type="entry name" value="PGP_bact"/>
    <property type="match status" value="1"/>
</dbReference>
<gene>
    <name evidence="11" type="ORF">C5O18_03645</name>
</gene>
<dbReference type="UniPathway" id="UPA00865">
    <property type="reaction ID" value="UER00834"/>
</dbReference>
<dbReference type="SFLD" id="SFLDS00003">
    <property type="entry name" value="Haloacid_Dehalogenase"/>
    <property type="match status" value="1"/>
</dbReference>
<dbReference type="NCBIfam" id="TIGR01509">
    <property type="entry name" value="HAD-SF-IA-v3"/>
    <property type="match status" value="1"/>
</dbReference>
<comment type="caution">
    <text evidence="11">The sequence shown here is derived from an EMBL/GenBank/DDBJ whole genome shotgun (WGS) entry which is preliminary data.</text>
</comment>
<dbReference type="Gene3D" id="1.10.150.240">
    <property type="entry name" value="Putative phosphatase, domain 2"/>
    <property type="match status" value="1"/>
</dbReference>
<dbReference type="GO" id="GO:0005975">
    <property type="term" value="P:carbohydrate metabolic process"/>
    <property type="evidence" value="ECO:0007669"/>
    <property type="project" value="InterPro"/>
</dbReference>
<sequence>MKALESWLGGLPAVILMDLDGTLIDSAADIALALNRALDDLALPPVSERQVRDWVGRGAGRLVEVVLQHVVPHHGDDPQRHVLHEQLLARFMARYQDSVCEASTVYPGVREFIDAAHAAGIRLACVTNKPYQPAVALLRALDLLDDFDLVVGGDTLAHKKPHPEPLLHCLRHFGATPGSALMVGDSRNDVDAAKAAGVVVVAVPYGYNHGEPISDCSPDRLVASLSELI</sequence>
<dbReference type="GO" id="GO:0046295">
    <property type="term" value="P:glycolate biosynthetic process"/>
    <property type="evidence" value="ECO:0007669"/>
    <property type="project" value="UniProtKB-UniRule"/>
</dbReference>
<dbReference type="RefSeq" id="WP_105191553.1">
    <property type="nucleotide sequence ID" value="NZ_PTQZ01000053.1"/>
</dbReference>
<dbReference type="Pfam" id="PF13419">
    <property type="entry name" value="HAD_2"/>
    <property type="match status" value="1"/>
</dbReference>
<dbReference type="FunFam" id="3.40.50.1000:FF:000022">
    <property type="entry name" value="Phosphoglycolate phosphatase"/>
    <property type="match status" value="1"/>
</dbReference>
<protein>
    <recommendedName>
        <fullName evidence="5 10">Phosphoglycolate phosphatase</fullName>
        <shortName evidence="10">PGP</shortName>
        <shortName evidence="10">PGPase</shortName>
        <ecNumber evidence="5 10">3.1.3.18</ecNumber>
    </recommendedName>
</protein>
<evidence type="ECO:0000256" key="7">
    <source>
        <dbReference type="ARBA" id="ARBA00022801"/>
    </source>
</evidence>